<proteinExistence type="predicted"/>
<dbReference type="Proteomes" id="UP000290288">
    <property type="component" value="Unassembled WGS sequence"/>
</dbReference>
<reference evidence="2 3" key="1">
    <citation type="submission" date="2019-01" db="EMBL/GenBank/DDBJ databases">
        <title>Draft genome sequence of Psathyrella aberdarensis IHI B618.</title>
        <authorList>
            <person name="Buettner E."/>
            <person name="Kellner H."/>
        </authorList>
    </citation>
    <scope>NUCLEOTIDE SEQUENCE [LARGE SCALE GENOMIC DNA]</scope>
    <source>
        <strain evidence="2 3">IHI B618</strain>
    </source>
</reference>
<sequence>MSPSTPGCVSSNDDNKPLHRQKCFSPGPPLPPVVRPQRQPLPSLSQIAERIENARLRREERVFSVEVWLGRCLDQGLAPPKKCVEYFRAPTFEDFLTPDLVECVVTITERECTKDGDGIFVNESIFRLHLNVYVPPECGFLCYVAHSPTVTLDKWKGLLDDTSNRPGWLDYHGAYPLKFWQPRATIVDLISMYRCRAFNADNNCLLQRWVEGVTRGSWADLKAATLLRWGPTEVLQTIPSNSRSHKPCASTMTEEEARTLQVCLRAESVPPDMGTELYVD</sequence>
<organism evidence="2 3">
    <name type="scientific">Candolleomyces aberdarensis</name>
    <dbReference type="NCBI Taxonomy" id="2316362"/>
    <lineage>
        <taxon>Eukaryota</taxon>
        <taxon>Fungi</taxon>
        <taxon>Dikarya</taxon>
        <taxon>Basidiomycota</taxon>
        <taxon>Agaricomycotina</taxon>
        <taxon>Agaricomycetes</taxon>
        <taxon>Agaricomycetidae</taxon>
        <taxon>Agaricales</taxon>
        <taxon>Agaricineae</taxon>
        <taxon>Psathyrellaceae</taxon>
        <taxon>Candolleomyces</taxon>
    </lineage>
</organism>
<evidence type="ECO:0000256" key="1">
    <source>
        <dbReference type="SAM" id="MobiDB-lite"/>
    </source>
</evidence>
<gene>
    <name evidence="2" type="ORF">EST38_g13388</name>
</gene>
<evidence type="ECO:0000313" key="2">
    <source>
        <dbReference type="EMBL" id="RXW12470.1"/>
    </source>
</evidence>
<name>A0A4Q2CZX9_9AGAR</name>
<feature type="region of interest" description="Disordered" evidence="1">
    <location>
        <begin position="1"/>
        <end position="39"/>
    </location>
</feature>
<protein>
    <submittedName>
        <fullName evidence="2">Uncharacterized protein</fullName>
    </submittedName>
</protein>
<feature type="compositionally biased region" description="Polar residues" evidence="1">
    <location>
        <begin position="1"/>
        <end position="12"/>
    </location>
</feature>
<dbReference type="AlphaFoldDB" id="A0A4Q2CZX9"/>
<dbReference type="EMBL" id="SDEE01001231">
    <property type="protein sequence ID" value="RXW12470.1"/>
    <property type="molecule type" value="Genomic_DNA"/>
</dbReference>
<accession>A0A4Q2CZX9</accession>
<comment type="caution">
    <text evidence="2">The sequence shown here is derived from an EMBL/GenBank/DDBJ whole genome shotgun (WGS) entry which is preliminary data.</text>
</comment>
<keyword evidence="3" id="KW-1185">Reference proteome</keyword>
<evidence type="ECO:0000313" key="3">
    <source>
        <dbReference type="Proteomes" id="UP000290288"/>
    </source>
</evidence>